<accession>A0AAV1CKD2</accession>
<dbReference type="InterPro" id="IPR002885">
    <property type="entry name" value="PPR_rpt"/>
</dbReference>
<dbReference type="EMBL" id="OX459119">
    <property type="protein sequence ID" value="CAI9095022.1"/>
    <property type="molecule type" value="Genomic_DNA"/>
</dbReference>
<name>A0AAV1CKD2_OLDCO</name>
<keyword evidence="3" id="KW-1185">Reference proteome</keyword>
<keyword evidence="1" id="KW-0677">Repeat</keyword>
<dbReference type="Gene3D" id="1.25.40.10">
    <property type="entry name" value="Tetratricopeptide repeat domain"/>
    <property type="match status" value="1"/>
</dbReference>
<dbReference type="PANTHER" id="PTHR24015:SF1910">
    <property type="entry name" value="PPR REPEAT PROTEIN"/>
    <property type="match status" value="1"/>
</dbReference>
<dbReference type="InterPro" id="IPR046960">
    <property type="entry name" value="PPR_At4g14850-like_plant"/>
</dbReference>
<dbReference type="AlphaFoldDB" id="A0AAV1CKD2"/>
<proteinExistence type="predicted"/>
<dbReference type="GO" id="GO:0009451">
    <property type="term" value="P:RNA modification"/>
    <property type="evidence" value="ECO:0007669"/>
    <property type="project" value="InterPro"/>
</dbReference>
<reference evidence="2" key="1">
    <citation type="submission" date="2023-03" db="EMBL/GenBank/DDBJ databases">
        <authorList>
            <person name="Julca I."/>
        </authorList>
    </citation>
    <scope>NUCLEOTIDE SEQUENCE</scope>
</reference>
<evidence type="ECO:0000256" key="1">
    <source>
        <dbReference type="ARBA" id="ARBA00022737"/>
    </source>
</evidence>
<gene>
    <name evidence="2" type="ORF">OLC1_LOCUS6081</name>
</gene>
<dbReference type="GO" id="GO:0003723">
    <property type="term" value="F:RNA binding"/>
    <property type="evidence" value="ECO:0007669"/>
    <property type="project" value="InterPro"/>
</dbReference>
<protein>
    <submittedName>
        <fullName evidence="2">OLC1v1030874C1</fullName>
    </submittedName>
</protein>
<evidence type="ECO:0000313" key="3">
    <source>
        <dbReference type="Proteomes" id="UP001161247"/>
    </source>
</evidence>
<dbReference type="NCBIfam" id="TIGR00756">
    <property type="entry name" value="PPR"/>
    <property type="match status" value="1"/>
</dbReference>
<dbReference type="Pfam" id="PF01535">
    <property type="entry name" value="PPR"/>
    <property type="match status" value="2"/>
</dbReference>
<dbReference type="PANTHER" id="PTHR24015">
    <property type="entry name" value="OS07G0578800 PROTEIN-RELATED"/>
    <property type="match status" value="1"/>
</dbReference>
<sequence length="244" mass="27510">MSIKLPHPQIFYPLQSSNSIGKNSVTLSSSSAPSNSPVQIQLPLQRPKWKPQNPITPAKPRRCSITEILRLWDVLQIPITRDFYLSLIEECTNTRDPLQAIELHNHLSTSSLRPSLSIFNRLLLMYGSCGCMEYAEKLFDKMSVRSVTTWAAVMFGCFKNGDYEKVVDVFVQMLYWNRGKVECGDLDNNNAVCVIAVCVLKACAKTMDLDLGIQVHCWLVKMGHGQHPVLIQSLMRFYGKLGCA</sequence>
<dbReference type="InterPro" id="IPR011990">
    <property type="entry name" value="TPR-like_helical_dom_sf"/>
</dbReference>
<dbReference type="Proteomes" id="UP001161247">
    <property type="component" value="Chromosome 2"/>
</dbReference>
<organism evidence="2 3">
    <name type="scientific">Oldenlandia corymbosa var. corymbosa</name>
    <dbReference type="NCBI Taxonomy" id="529605"/>
    <lineage>
        <taxon>Eukaryota</taxon>
        <taxon>Viridiplantae</taxon>
        <taxon>Streptophyta</taxon>
        <taxon>Embryophyta</taxon>
        <taxon>Tracheophyta</taxon>
        <taxon>Spermatophyta</taxon>
        <taxon>Magnoliopsida</taxon>
        <taxon>eudicotyledons</taxon>
        <taxon>Gunneridae</taxon>
        <taxon>Pentapetalae</taxon>
        <taxon>asterids</taxon>
        <taxon>lamiids</taxon>
        <taxon>Gentianales</taxon>
        <taxon>Rubiaceae</taxon>
        <taxon>Rubioideae</taxon>
        <taxon>Spermacoceae</taxon>
        <taxon>Hedyotis-Oldenlandia complex</taxon>
        <taxon>Oldenlandia</taxon>
    </lineage>
</organism>
<evidence type="ECO:0000313" key="2">
    <source>
        <dbReference type="EMBL" id="CAI9095022.1"/>
    </source>
</evidence>